<accession>A0AAD5IVB6</accession>
<gene>
    <name evidence="1" type="ORF">LWI28_018263</name>
</gene>
<name>A0AAD5IVB6_ACENE</name>
<sequence>MCCDGEGRISLDTVRPMDVRVPKFGGEGRISLGTRTWCLGTPLESQIPLVRTIYESTVRRLGKASEGAVPSPSPSRQARPALAAKAALAVHQHQTGSGLGPPCPALKANPFPEVTDPFFRLPLPILFY</sequence>
<dbReference type="PANTHER" id="PTHR34141:SF1">
    <property type="match status" value="1"/>
</dbReference>
<reference evidence="1" key="1">
    <citation type="journal article" date="2022" name="Plant J.">
        <title>Strategies of tolerance reflected in two North American maple genomes.</title>
        <authorList>
            <person name="McEvoy S.L."/>
            <person name="Sezen U.U."/>
            <person name="Trouern-Trend A."/>
            <person name="McMahon S.M."/>
            <person name="Schaberg P.G."/>
            <person name="Yang J."/>
            <person name="Wegrzyn J.L."/>
            <person name="Swenson N.G."/>
        </authorList>
    </citation>
    <scope>NUCLEOTIDE SEQUENCE</scope>
    <source>
        <strain evidence="1">91603</strain>
    </source>
</reference>
<organism evidence="1 2">
    <name type="scientific">Acer negundo</name>
    <name type="common">Box elder</name>
    <dbReference type="NCBI Taxonomy" id="4023"/>
    <lineage>
        <taxon>Eukaryota</taxon>
        <taxon>Viridiplantae</taxon>
        <taxon>Streptophyta</taxon>
        <taxon>Embryophyta</taxon>
        <taxon>Tracheophyta</taxon>
        <taxon>Spermatophyta</taxon>
        <taxon>Magnoliopsida</taxon>
        <taxon>eudicotyledons</taxon>
        <taxon>Gunneridae</taxon>
        <taxon>Pentapetalae</taxon>
        <taxon>rosids</taxon>
        <taxon>malvids</taxon>
        <taxon>Sapindales</taxon>
        <taxon>Sapindaceae</taxon>
        <taxon>Hippocastanoideae</taxon>
        <taxon>Acereae</taxon>
        <taxon>Acer</taxon>
    </lineage>
</organism>
<protein>
    <submittedName>
        <fullName evidence="1">Uncharacterized protein</fullName>
    </submittedName>
</protein>
<dbReference type="AlphaFoldDB" id="A0AAD5IVB6"/>
<dbReference type="EMBL" id="JAJSOW010000102">
    <property type="protein sequence ID" value="KAI9177697.1"/>
    <property type="molecule type" value="Genomic_DNA"/>
</dbReference>
<dbReference type="Proteomes" id="UP001064489">
    <property type="component" value="Chromosome 5"/>
</dbReference>
<evidence type="ECO:0000313" key="1">
    <source>
        <dbReference type="EMBL" id="KAI9177697.1"/>
    </source>
</evidence>
<dbReference type="PANTHER" id="PTHR34141">
    <property type="match status" value="1"/>
</dbReference>
<evidence type="ECO:0000313" key="2">
    <source>
        <dbReference type="Proteomes" id="UP001064489"/>
    </source>
</evidence>
<comment type="caution">
    <text evidence="1">The sequence shown here is derived from an EMBL/GenBank/DDBJ whole genome shotgun (WGS) entry which is preliminary data.</text>
</comment>
<keyword evidence="2" id="KW-1185">Reference proteome</keyword>
<reference evidence="1" key="2">
    <citation type="submission" date="2023-02" db="EMBL/GenBank/DDBJ databases">
        <authorList>
            <person name="Swenson N.G."/>
            <person name="Wegrzyn J.L."/>
            <person name="Mcevoy S.L."/>
        </authorList>
    </citation>
    <scope>NUCLEOTIDE SEQUENCE</scope>
    <source>
        <strain evidence="1">91603</strain>
        <tissue evidence="1">Leaf</tissue>
    </source>
</reference>
<proteinExistence type="predicted"/>